<keyword evidence="2" id="KW-1185">Reference proteome</keyword>
<evidence type="ECO:0000313" key="2">
    <source>
        <dbReference type="Proteomes" id="UP000198462"/>
    </source>
</evidence>
<dbReference type="GO" id="GO:0004721">
    <property type="term" value="F:phosphoprotein phosphatase activity"/>
    <property type="evidence" value="ECO:0007669"/>
    <property type="project" value="InterPro"/>
</dbReference>
<dbReference type="PROSITE" id="PS00383">
    <property type="entry name" value="TYR_PHOSPHATASE_1"/>
    <property type="match status" value="1"/>
</dbReference>
<dbReference type="Gene3D" id="3.90.190.10">
    <property type="entry name" value="Protein tyrosine phosphatase superfamily"/>
    <property type="match status" value="1"/>
</dbReference>
<comment type="caution">
    <text evidence="1">The sequence shown here is derived from an EMBL/GenBank/DDBJ whole genome shotgun (WGS) entry which is preliminary data.</text>
</comment>
<organism evidence="1 2">
    <name type="scientific">Pacificimonas flava</name>
    <dbReference type="NCBI Taxonomy" id="1234595"/>
    <lineage>
        <taxon>Bacteria</taxon>
        <taxon>Pseudomonadati</taxon>
        <taxon>Pseudomonadota</taxon>
        <taxon>Alphaproteobacteria</taxon>
        <taxon>Sphingomonadales</taxon>
        <taxon>Sphingosinicellaceae</taxon>
        <taxon>Pacificimonas</taxon>
    </lineage>
</organism>
<dbReference type="InterPro" id="IPR016130">
    <property type="entry name" value="Tyr_Pase_AS"/>
</dbReference>
<dbReference type="Pfam" id="PF13350">
    <property type="entry name" value="Y_phosphatase3"/>
    <property type="match status" value="1"/>
</dbReference>
<dbReference type="InterPro" id="IPR029021">
    <property type="entry name" value="Prot-tyrosine_phosphatase-like"/>
</dbReference>
<dbReference type="InterPro" id="IPR026893">
    <property type="entry name" value="Tyr/Ser_Pase_IphP-type"/>
</dbReference>
<proteinExistence type="predicted"/>
<reference evidence="2" key="1">
    <citation type="submission" date="2017-05" db="EMBL/GenBank/DDBJ databases">
        <authorList>
            <person name="Lin X."/>
        </authorList>
    </citation>
    <scope>NUCLEOTIDE SEQUENCE [LARGE SCALE GENOMIC DNA]</scope>
    <source>
        <strain evidence="2">JLT2012</strain>
    </source>
</reference>
<name>A0A219B8K3_9SPHN</name>
<dbReference type="OrthoDB" id="1188001at2"/>
<sequence length="259" mass="28161">MPASERVVACEGIHNLRDYGGYEASAGRLVTGRLFRSAQHREASSPDLEKVAGLDLAAVIDLRGRSEREAAPCPRPDGFGARVILVDDETINPADAARYARAFDSPAAAREALTEGYRAMPYRPNLQRLFGLYFEALAQEDGATLIHCLAGKDRTGLAVALFHHAMGVHRDDMMADYLLTNSAGNVEARVAAAAAAMRDMHGGDIREDALAEFLGVRAEYLETAFAAIRAEHGSLDRYLHEVLGVTAARRQELERRLAA</sequence>
<dbReference type="Proteomes" id="UP000198462">
    <property type="component" value="Unassembled WGS sequence"/>
</dbReference>
<gene>
    <name evidence="1" type="ORF">B5C34_03130</name>
</gene>
<accession>A0A219B8K3</accession>
<dbReference type="EMBL" id="NFZT01000001">
    <property type="protein sequence ID" value="OWV34611.1"/>
    <property type="molecule type" value="Genomic_DNA"/>
</dbReference>
<dbReference type="SUPFAM" id="SSF52799">
    <property type="entry name" value="(Phosphotyrosine protein) phosphatases II"/>
    <property type="match status" value="1"/>
</dbReference>
<evidence type="ECO:0000313" key="1">
    <source>
        <dbReference type="EMBL" id="OWV34611.1"/>
    </source>
</evidence>
<dbReference type="AlphaFoldDB" id="A0A219B8K3"/>
<evidence type="ECO:0008006" key="3">
    <source>
        <dbReference type="Google" id="ProtNLM"/>
    </source>
</evidence>
<protein>
    <recommendedName>
        <fullName evidence="3">Protein tyrosine phosphatase</fullName>
    </recommendedName>
</protein>